<sequence length="101" mass="10160">MIMLGTADDFALQATGPHGSNSASISSLDFGDGMKPVSDLTTMDAKPPSVSSATYILDTRLCGNATIRRAGIGNGEMGNSTDNAGGGFPGALSMAVVPQHS</sequence>
<proteinExistence type="predicted"/>
<organism evidence="1 2">
    <name type="scientific">Porphyridium purpureum</name>
    <name type="common">Red alga</name>
    <name type="synonym">Porphyridium cruentum</name>
    <dbReference type="NCBI Taxonomy" id="35688"/>
    <lineage>
        <taxon>Eukaryota</taxon>
        <taxon>Rhodophyta</taxon>
        <taxon>Bangiophyceae</taxon>
        <taxon>Porphyridiales</taxon>
        <taxon>Porphyridiaceae</taxon>
        <taxon>Porphyridium</taxon>
    </lineage>
</organism>
<comment type="caution">
    <text evidence="1">The sequence shown here is derived from an EMBL/GenBank/DDBJ whole genome shotgun (WGS) entry which is preliminary data.</text>
</comment>
<name>A0A5J4Z0N5_PORPP</name>
<keyword evidence="2" id="KW-1185">Reference proteome</keyword>
<protein>
    <submittedName>
        <fullName evidence="1">Uncharacterized protein</fullName>
    </submittedName>
</protein>
<evidence type="ECO:0000313" key="2">
    <source>
        <dbReference type="Proteomes" id="UP000324585"/>
    </source>
</evidence>
<reference evidence="2" key="1">
    <citation type="journal article" date="2019" name="Nat. Commun.">
        <title>Expansion of phycobilisome linker gene families in mesophilic red algae.</title>
        <authorList>
            <person name="Lee J."/>
            <person name="Kim D."/>
            <person name="Bhattacharya D."/>
            <person name="Yoon H.S."/>
        </authorList>
    </citation>
    <scope>NUCLEOTIDE SEQUENCE [LARGE SCALE GENOMIC DNA]</scope>
    <source>
        <strain evidence="2">CCMP 1328</strain>
    </source>
</reference>
<accession>A0A5J4Z0N5</accession>
<gene>
    <name evidence="1" type="ORF">FVE85_1170</name>
</gene>
<evidence type="ECO:0000313" key="1">
    <source>
        <dbReference type="EMBL" id="KAA8497441.1"/>
    </source>
</evidence>
<dbReference type="AlphaFoldDB" id="A0A5J4Z0N5"/>
<dbReference type="EMBL" id="VRMN01000002">
    <property type="protein sequence ID" value="KAA8497441.1"/>
    <property type="molecule type" value="Genomic_DNA"/>
</dbReference>
<dbReference type="Proteomes" id="UP000324585">
    <property type="component" value="Unassembled WGS sequence"/>
</dbReference>